<dbReference type="EMBL" id="JACHBU010000002">
    <property type="protein sequence ID" value="MBB6507894.1"/>
    <property type="molecule type" value="Genomic_DNA"/>
</dbReference>
<dbReference type="InterPro" id="IPR011992">
    <property type="entry name" value="EF-hand-dom_pair"/>
</dbReference>
<dbReference type="GO" id="GO:0005509">
    <property type="term" value="F:calcium ion binding"/>
    <property type="evidence" value="ECO:0007669"/>
    <property type="project" value="InterPro"/>
</dbReference>
<feature type="compositionally biased region" description="Basic and acidic residues" evidence="1">
    <location>
        <begin position="145"/>
        <end position="183"/>
    </location>
</feature>
<feature type="compositionally biased region" description="Basic and acidic residues" evidence="1">
    <location>
        <begin position="31"/>
        <end position="42"/>
    </location>
</feature>
<dbReference type="InterPro" id="IPR002048">
    <property type="entry name" value="EF_hand_dom"/>
</dbReference>
<feature type="region of interest" description="Disordered" evidence="1">
    <location>
        <begin position="27"/>
        <end position="52"/>
    </location>
</feature>
<dbReference type="AlphaFoldDB" id="A0A7X0JIQ2"/>
<dbReference type="InterPro" id="IPR018247">
    <property type="entry name" value="EF_Hand_1_Ca_BS"/>
</dbReference>
<proteinExistence type="predicted"/>
<protein>
    <recommendedName>
        <fullName evidence="3">EF-hand domain-containing protein</fullName>
    </recommendedName>
</protein>
<keyword evidence="5" id="KW-1185">Reference proteome</keyword>
<dbReference type="Proteomes" id="UP000585437">
    <property type="component" value="Unassembled WGS sequence"/>
</dbReference>
<evidence type="ECO:0000256" key="2">
    <source>
        <dbReference type="SAM" id="SignalP"/>
    </source>
</evidence>
<evidence type="ECO:0000313" key="4">
    <source>
        <dbReference type="EMBL" id="MBB6507894.1"/>
    </source>
</evidence>
<dbReference type="PROSITE" id="PS00018">
    <property type="entry name" value="EF_HAND_1"/>
    <property type="match status" value="2"/>
</dbReference>
<feature type="domain" description="EF-hand" evidence="3">
    <location>
        <begin position="212"/>
        <end position="242"/>
    </location>
</feature>
<dbReference type="SUPFAM" id="SSF47473">
    <property type="entry name" value="EF-hand"/>
    <property type="match status" value="1"/>
</dbReference>
<dbReference type="SMART" id="SM00054">
    <property type="entry name" value="EFh"/>
    <property type="match status" value="3"/>
</dbReference>
<evidence type="ECO:0000256" key="1">
    <source>
        <dbReference type="SAM" id="MobiDB-lite"/>
    </source>
</evidence>
<reference evidence="4 5" key="1">
    <citation type="submission" date="2020-08" db="EMBL/GenBank/DDBJ databases">
        <title>The Agave Microbiome: Exploring the role of microbial communities in plant adaptations to desert environments.</title>
        <authorList>
            <person name="Partida-Martinez L.P."/>
        </authorList>
    </citation>
    <scope>NUCLEOTIDE SEQUENCE [LARGE SCALE GENOMIC DNA]</scope>
    <source>
        <strain evidence="4 5">AS3.12</strain>
    </source>
</reference>
<sequence>MIAKKIVLASLSAALIAGAAIPAFAAPGPDGPRHHEGRREGPDGGPHGGPRAAMMQDVMFVRLLKQADTNKDGKISKEELTARQEALFAEIDLNKDGSITRGEMVDFRDNKMAEFRKNNPPPTPEEAEDEGPDADGPMAEGPEGEGPKAEAPKADGPRADREQARDRHHDRHERREARRDRGPRGGPDGGMMGPAMFRMIDENRDRKISKEEAAAATEKLFARMDTNNDGQITIDDLPDRPL</sequence>
<dbReference type="RefSeq" id="WP_184654149.1">
    <property type="nucleotide sequence ID" value="NZ_JACHBU010000002.1"/>
</dbReference>
<gene>
    <name evidence="4" type="ORF">F4695_001226</name>
</gene>
<accession>A0A7X0JIQ2</accession>
<dbReference type="PROSITE" id="PS50222">
    <property type="entry name" value="EF_HAND_2"/>
    <property type="match status" value="2"/>
</dbReference>
<organism evidence="4 5">
    <name type="scientific">Rhizobium soli</name>
    <dbReference type="NCBI Taxonomy" id="424798"/>
    <lineage>
        <taxon>Bacteria</taxon>
        <taxon>Pseudomonadati</taxon>
        <taxon>Pseudomonadota</taxon>
        <taxon>Alphaproteobacteria</taxon>
        <taxon>Hyphomicrobiales</taxon>
        <taxon>Rhizobiaceae</taxon>
        <taxon>Rhizobium/Agrobacterium group</taxon>
        <taxon>Rhizobium</taxon>
    </lineage>
</organism>
<comment type="caution">
    <text evidence="4">The sequence shown here is derived from an EMBL/GenBank/DDBJ whole genome shotgun (WGS) entry which is preliminary data.</text>
</comment>
<evidence type="ECO:0000313" key="5">
    <source>
        <dbReference type="Proteomes" id="UP000585437"/>
    </source>
</evidence>
<keyword evidence="2" id="KW-0732">Signal</keyword>
<feature type="region of interest" description="Disordered" evidence="1">
    <location>
        <begin position="104"/>
        <end position="195"/>
    </location>
</feature>
<feature type="signal peptide" evidence="2">
    <location>
        <begin position="1"/>
        <end position="25"/>
    </location>
</feature>
<feature type="chain" id="PRO_5031195154" description="EF-hand domain-containing protein" evidence="2">
    <location>
        <begin position="26"/>
        <end position="242"/>
    </location>
</feature>
<evidence type="ECO:0000259" key="3">
    <source>
        <dbReference type="PROSITE" id="PS50222"/>
    </source>
</evidence>
<feature type="compositionally biased region" description="Basic and acidic residues" evidence="1">
    <location>
        <begin position="104"/>
        <end position="117"/>
    </location>
</feature>
<feature type="domain" description="EF-hand" evidence="3">
    <location>
        <begin position="79"/>
        <end position="114"/>
    </location>
</feature>
<dbReference type="Pfam" id="PF13202">
    <property type="entry name" value="EF-hand_5"/>
    <property type="match status" value="4"/>
</dbReference>
<name>A0A7X0JIQ2_9HYPH</name>
<dbReference type="Gene3D" id="1.10.238.10">
    <property type="entry name" value="EF-hand"/>
    <property type="match status" value="2"/>
</dbReference>